<evidence type="ECO:0000313" key="4">
    <source>
        <dbReference type="Proteomes" id="UP000576393"/>
    </source>
</evidence>
<evidence type="ECO:0000259" key="2">
    <source>
        <dbReference type="Pfam" id="PF12697"/>
    </source>
</evidence>
<dbReference type="RefSeq" id="WP_218912658.1">
    <property type="nucleotide sequence ID" value="NZ_JACCCO010000003.1"/>
</dbReference>
<evidence type="ECO:0000256" key="1">
    <source>
        <dbReference type="SAM" id="MobiDB-lite"/>
    </source>
</evidence>
<feature type="compositionally biased region" description="Low complexity" evidence="1">
    <location>
        <begin position="143"/>
        <end position="152"/>
    </location>
</feature>
<protein>
    <submittedName>
        <fullName evidence="3">Pimeloyl-ACP methyl ester carboxylesterase</fullName>
    </submittedName>
</protein>
<feature type="region of interest" description="Disordered" evidence="1">
    <location>
        <begin position="95"/>
        <end position="152"/>
    </location>
</feature>
<dbReference type="InterPro" id="IPR000073">
    <property type="entry name" value="AB_hydrolase_1"/>
</dbReference>
<accession>A0A852V0Q8</accession>
<gene>
    <name evidence="3" type="ORF">HDA43_005579</name>
</gene>
<organism evidence="3 4">
    <name type="scientific">Streptosporangium sandarakinum</name>
    <dbReference type="NCBI Taxonomy" id="1260955"/>
    <lineage>
        <taxon>Bacteria</taxon>
        <taxon>Bacillati</taxon>
        <taxon>Actinomycetota</taxon>
        <taxon>Actinomycetes</taxon>
        <taxon>Streptosporangiales</taxon>
        <taxon>Streptosporangiaceae</taxon>
        <taxon>Streptosporangium</taxon>
    </lineage>
</organism>
<dbReference type="Gene3D" id="3.40.50.1820">
    <property type="entry name" value="alpha/beta hydrolase"/>
    <property type="match status" value="1"/>
</dbReference>
<comment type="caution">
    <text evidence="3">The sequence shown here is derived from an EMBL/GenBank/DDBJ whole genome shotgun (WGS) entry which is preliminary data.</text>
</comment>
<dbReference type="GO" id="GO:0003824">
    <property type="term" value="F:catalytic activity"/>
    <property type="evidence" value="ECO:0007669"/>
    <property type="project" value="UniProtKB-ARBA"/>
</dbReference>
<name>A0A852V0Q8_9ACTN</name>
<dbReference type="InterPro" id="IPR029058">
    <property type="entry name" value="AB_hydrolase_fold"/>
</dbReference>
<keyword evidence="4" id="KW-1185">Reference proteome</keyword>
<dbReference type="Pfam" id="PF12697">
    <property type="entry name" value="Abhydrolase_6"/>
    <property type="match status" value="1"/>
</dbReference>
<evidence type="ECO:0000313" key="3">
    <source>
        <dbReference type="EMBL" id="NYF43352.1"/>
    </source>
</evidence>
<dbReference type="AlphaFoldDB" id="A0A852V0Q8"/>
<sequence>MRRRASSGWDGREVTAVAGIPMYAAVLGPASAPEVVCVHGLGCSHRHFLPLARHLAPASRVVAVDLPGFGRTPGPREPLDIRGLSLTLAGWLRATARGGGPGPALLGARRGDPRGRRVTGHRSRGPAESGPGPGPAGRDPGRHAGPPAGRGG</sequence>
<dbReference type="SUPFAM" id="SSF53474">
    <property type="entry name" value="alpha/beta-Hydrolases"/>
    <property type="match status" value="1"/>
</dbReference>
<dbReference type="EMBL" id="JACCCO010000003">
    <property type="protein sequence ID" value="NYF43352.1"/>
    <property type="molecule type" value="Genomic_DNA"/>
</dbReference>
<reference evidence="3 4" key="1">
    <citation type="submission" date="2020-07" db="EMBL/GenBank/DDBJ databases">
        <title>Sequencing the genomes of 1000 actinobacteria strains.</title>
        <authorList>
            <person name="Klenk H.-P."/>
        </authorList>
    </citation>
    <scope>NUCLEOTIDE SEQUENCE [LARGE SCALE GENOMIC DNA]</scope>
    <source>
        <strain evidence="3 4">DSM 45763</strain>
    </source>
</reference>
<proteinExistence type="predicted"/>
<dbReference type="Proteomes" id="UP000576393">
    <property type="component" value="Unassembled WGS sequence"/>
</dbReference>
<feature type="domain" description="AB hydrolase-1" evidence="2">
    <location>
        <begin position="35"/>
        <end position="107"/>
    </location>
</feature>